<proteinExistence type="predicted"/>
<dbReference type="Proteomes" id="UP000294225">
    <property type="component" value="Unassembled WGS sequence"/>
</dbReference>
<gene>
    <name evidence="1" type="ORF">E0H92_21200</name>
</gene>
<sequence>MSNDDEEDELSLVVRLVWQVVRKSSFPPPDPHNSWTHDAVVDQAVNLYLAKGGAVVAEAVAAAGGDQGHLERRLLKTIRNYMIDVAKSTPIGLMRNRLATMLLRHPGYVRLEGDKYPLAGWAPAGSQGATGDLWQGDEDTLHASAINTPIPTEIVFNRSGPPPAATKQALLDVIAAVFAAADGFYLPDQALARVVARRFDEFLDPDGRDVAAYTSPADPETISDFSSADPTTDVHLERIEAADIADWLWTEFTWEERTIYPFLDVPENEDGRIASVVIILGCGDEEAKATIDAMLTKIREHAPNVELARYVLDELTAIHKREHLDGSPDGTT</sequence>
<organism evidence="1 2">
    <name type="scientific">Kribbella speibonae</name>
    <dbReference type="NCBI Taxonomy" id="1572660"/>
    <lineage>
        <taxon>Bacteria</taxon>
        <taxon>Bacillati</taxon>
        <taxon>Actinomycetota</taxon>
        <taxon>Actinomycetes</taxon>
        <taxon>Propionibacteriales</taxon>
        <taxon>Kribbellaceae</taxon>
        <taxon>Kribbella</taxon>
    </lineage>
</organism>
<comment type="caution">
    <text evidence="1">The sequence shown here is derived from an EMBL/GenBank/DDBJ whole genome shotgun (WGS) entry which is preliminary data.</text>
</comment>
<reference evidence="1 2" key="1">
    <citation type="submission" date="2019-02" db="EMBL/GenBank/DDBJ databases">
        <title>Kribbella capetownensis sp. nov. and Kribbella speibonae sp. nov., isolated from soil.</title>
        <authorList>
            <person name="Curtis S.M."/>
            <person name="Norton I."/>
            <person name="Everest G.J."/>
            <person name="Meyers P.R."/>
        </authorList>
    </citation>
    <scope>NUCLEOTIDE SEQUENCE [LARGE SCALE GENOMIC DNA]</scope>
    <source>
        <strain evidence="1 2">YM55</strain>
    </source>
</reference>
<dbReference type="EMBL" id="SJKC01000002">
    <property type="protein sequence ID" value="TCC38886.1"/>
    <property type="molecule type" value="Genomic_DNA"/>
</dbReference>
<protein>
    <submittedName>
        <fullName evidence="1">Uncharacterized protein</fullName>
    </submittedName>
</protein>
<dbReference type="AlphaFoldDB" id="A0A4R0J3T1"/>
<name>A0A4R0J3T1_9ACTN</name>
<evidence type="ECO:0000313" key="2">
    <source>
        <dbReference type="Proteomes" id="UP000294225"/>
    </source>
</evidence>
<dbReference type="RefSeq" id="WP_131497393.1">
    <property type="nucleotide sequence ID" value="NZ_SJKC01000002.1"/>
</dbReference>
<evidence type="ECO:0000313" key="1">
    <source>
        <dbReference type="EMBL" id="TCC38886.1"/>
    </source>
</evidence>
<accession>A0A4R0J3T1</accession>